<keyword evidence="8 15" id="KW-0675">Receptor</keyword>
<evidence type="ECO:0000256" key="1">
    <source>
        <dbReference type="ARBA" id="ARBA00004571"/>
    </source>
</evidence>
<dbReference type="PANTHER" id="PTHR30069">
    <property type="entry name" value="TONB-DEPENDENT OUTER MEMBRANE RECEPTOR"/>
    <property type="match status" value="1"/>
</dbReference>
<dbReference type="Gene3D" id="2.40.170.20">
    <property type="entry name" value="TonB-dependent receptor, beta-barrel domain"/>
    <property type="match status" value="1"/>
</dbReference>
<evidence type="ECO:0000256" key="12">
    <source>
        <dbReference type="SAM" id="SignalP"/>
    </source>
</evidence>
<comment type="subcellular location">
    <subcellularLocation>
        <location evidence="1 10">Cell outer membrane</location>
        <topology evidence="1 10">Multi-pass membrane protein</topology>
    </subcellularLocation>
</comment>
<evidence type="ECO:0000256" key="7">
    <source>
        <dbReference type="ARBA" id="ARBA00023136"/>
    </source>
</evidence>
<evidence type="ECO:0000256" key="3">
    <source>
        <dbReference type="ARBA" id="ARBA00022452"/>
    </source>
</evidence>
<dbReference type="InterPro" id="IPR000531">
    <property type="entry name" value="Beta-barrel_TonB"/>
</dbReference>
<evidence type="ECO:0000259" key="13">
    <source>
        <dbReference type="Pfam" id="PF00593"/>
    </source>
</evidence>
<keyword evidence="5 12" id="KW-0732">Signal</keyword>
<evidence type="ECO:0000256" key="11">
    <source>
        <dbReference type="RuleBase" id="RU003357"/>
    </source>
</evidence>
<dbReference type="EMBL" id="JBHSBW010000016">
    <property type="protein sequence ID" value="MFC4213396.1"/>
    <property type="molecule type" value="Genomic_DNA"/>
</dbReference>
<dbReference type="SUPFAM" id="SSF56935">
    <property type="entry name" value="Porins"/>
    <property type="match status" value="1"/>
</dbReference>
<keyword evidence="2 10" id="KW-0813">Transport</keyword>
<evidence type="ECO:0000313" key="16">
    <source>
        <dbReference type="Proteomes" id="UP001595789"/>
    </source>
</evidence>
<organism evidence="15 16">
    <name type="scientific">Pedobacter lithocola</name>
    <dbReference type="NCBI Taxonomy" id="1908239"/>
    <lineage>
        <taxon>Bacteria</taxon>
        <taxon>Pseudomonadati</taxon>
        <taxon>Bacteroidota</taxon>
        <taxon>Sphingobacteriia</taxon>
        <taxon>Sphingobacteriales</taxon>
        <taxon>Sphingobacteriaceae</taxon>
        <taxon>Pedobacter</taxon>
    </lineage>
</organism>
<dbReference type="RefSeq" id="WP_378988563.1">
    <property type="nucleotide sequence ID" value="NZ_JBHSBW010000016.1"/>
</dbReference>
<evidence type="ECO:0000256" key="9">
    <source>
        <dbReference type="ARBA" id="ARBA00023237"/>
    </source>
</evidence>
<evidence type="ECO:0000256" key="2">
    <source>
        <dbReference type="ARBA" id="ARBA00022448"/>
    </source>
</evidence>
<dbReference type="InterPro" id="IPR012910">
    <property type="entry name" value="Plug_dom"/>
</dbReference>
<feature type="chain" id="PRO_5047460464" evidence="12">
    <location>
        <begin position="19"/>
        <end position="705"/>
    </location>
</feature>
<evidence type="ECO:0000256" key="6">
    <source>
        <dbReference type="ARBA" id="ARBA00023077"/>
    </source>
</evidence>
<feature type="signal peptide" evidence="12">
    <location>
        <begin position="1"/>
        <end position="18"/>
    </location>
</feature>
<comment type="similarity">
    <text evidence="10 11">Belongs to the TonB-dependent receptor family.</text>
</comment>
<comment type="caution">
    <text evidence="15">The sequence shown here is derived from an EMBL/GenBank/DDBJ whole genome shotgun (WGS) entry which is preliminary data.</text>
</comment>
<evidence type="ECO:0000256" key="8">
    <source>
        <dbReference type="ARBA" id="ARBA00023170"/>
    </source>
</evidence>
<dbReference type="Pfam" id="PF07715">
    <property type="entry name" value="Plug"/>
    <property type="match status" value="1"/>
</dbReference>
<dbReference type="Pfam" id="PF00593">
    <property type="entry name" value="TonB_dep_Rec_b-barrel"/>
    <property type="match status" value="1"/>
</dbReference>
<keyword evidence="4 10" id="KW-0812">Transmembrane</keyword>
<evidence type="ECO:0000256" key="10">
    <source>
        <dbReference type="PROSITE-ProRule" id="PRU01360"/>
    </source>
</evidence>
<proteinExistence type="inferred from homology"/>
<protein>
    <submittedName>
        <fullName evidence="15">TonB-dependent receptor domain-containing protein</fullName>
    </submittedName>
</protein>
<name>A0ABV8PGB2_9SPHI</name>
<sequence>MKCTVTLLLCLFSLLCCAQNISKSKLDTLQNLKEVNVKSNFLQLIKEQPVNISIIDVKPFYNSNTTPIQLLKQSSGIKIKQDGGYGSRVDFFINGSTGKQLKFFLDGLPLDNMGETQSLNNLPVEQIDRIEIFKGVLPIELGADALGGAINIVTRKEKRDYLDLSYAVSSFNTHKLNLLGKKYWKGNFYAGMQAVAGTTKNNYTVTAQVPNSFGNLITKDVERFHDGYENFVVKGEAGFVDKKWADELSLTISASGLNKELQHNLTMAQPFGKATYRENLINGILKYQKLNLIKNINLSSYFSYNRVKGLFTDTTKNIYTWDGEIVDRKFSGGELSGSRNQLNIYTDILNHKLISTYWIAKDQKLTFSNTLQYYYRTGKDTVAQNYYNGVDYFATPSAMAKNIAGIGYERSFFNQKLKFSTSVKHFYAAMEGYTQDGDKQFKSVNHINKGAYNVAFAYSLNPQLLIKTSFEHASRLPDVEEAFGNLMQIKPYPNIKPEVSDNLNLNLLYQHKIASIELTGFYKNADDLIYLQTSPNSAVYRNILEARIIGIETAFNYHPFSFLDFNANATYQDLRNRSELTDLGFNSDRYLNARLPNIPYLMVNGGISFKRNNFLRKADQLQVWLNSNYTHQYFLSWEIDGAKELKNRIPTQLLHNTGLSYTINNKLTFTLESYNLTNEKTYDNFKVQLPGRSLSFKTRFYIFKS</sequence>
<dbReference type="PROSITE" id="PS52016">
    <property type="entry name" value="TONB_DEPENDENT_REC_3"/>
    <property type="match status" value="1"/>
</dbReference>
<evidence type="ECO:0000313" key="15">
    <source>
        <dbReference type="EMBL" id="MFC4213396.1"/>
    </source>
</evidence>
<dbReference type="PANTHER" id="PTHR30069:SF29">
    <property type="entry name" value="HEMOGLOBIN AND HEMOGLOBIN-HAPTOGLOBIN-BINDING PROTEIN 1-RELATED"/>
    <property type="match status" value="1"/>
</dbReference>
<evidence type="ECO:0000259" key="14">
    <source>
        <dbReference type="Pfam" id="PF07715"/>
    </source>
</evidence>
<keyword evidence="7 10" id="KW-0472">Membrane</keyword>
<evidence type="ECO:0000256" key="4">
    <source>
        <dbReference type="ARBA" id="ARBA00022692"/>
    </source>
</evidence>
<gene>
    <name evidence="15" type="ORF">ACFOWA_19545</name>
</gene>
<dbReference type="InterPro" id="IPR037066">
    <property type="entry name" value="Plug_dom_sf"/>
</dbReference>
<dbReference type="Gene3D" id="2.170.130.10">
    <property type="entry name" value="TonB-dependent receptor, plug domain"/>
    <property type="match status" value="1"/>
</dbReference>
<dbReference type="Proteomes" id="UP001595789">
    <property type="component" value="Unassembled WGS sequence"/>
</dbReference>
<keyword evidence="3 10" id="KW-1134">Transmembrane beta strand</keyword>
<feature type="domain" description="TonB-dependent receptor plug" evidence="14">
    <location>
        <begin position="46"/>
        <end position="149"/>
    </location>
</feature>
<accession>A0ABV8PGB2</accession>
<dbReference type="InterPro" id="IPR036942">
    <property type="entry name" value="Beta-barrel_TonB_sf"/>
</dbReference>
<keyword evidence="9 10" id="KW-0998">Cell outer membrane</keyword>
<keyword evidence="16" id="KW-1185">Reference proteome</keyword>
<feature type="domain" description="TonB-dependent receptor-like beta-barrel" evidence="13">
    <location>
        <begin position="286"/>
        <end position="676"/>
    </location>
</feature>
<dbReference type="InterPro" id="IPR039426">
    <property type="entry name" value="TonB-dep_rcpt-like"/>
</dbReference>
<reference evidence="16" key="1">
    <citation type="journal article" date="2019" name="Int. J. Syst. Evol. Microbiol.">
        <title>The Global Catalogue of Microorganisms (GCM) 10K type strain sequencing project: providing services to taxonomists for standard genome sequencing and annotation.</title>
        <authorList>
            <consortium name="The Broad Institute Genomics Platform"/>
            <consortium name="The Broad Institute Genome Sequencing Center for Infectious Disease"/>
            <person name="Wu L."/>
            <person name="Ma J."/>
        </authorList>
    </citation>
    <scope>NUCLEOTIDE SEQUENCE [LARGE SCALE GENOMIC DNA]</scope>
    <source>
        <strain evidence="16">CCM 8691</strain>
    </source>
</reference>
<keyword evidence="6 11" id="KW-0798">TonB box</keyword>
<evidence type="ECO:0000256" key="5">
    <source>
        <dbReference type="ARBA" id="ARBA00022729"/>
    </source>
</evidence>